<organism evidence="1">
    <name type="scientific">Arundo donax</name>
    <name type="common">Giant reed</name>
    <name type="synonym">Donax arundinaceus</name>
    <dbReference type="NCBI Taxonomy" id="35708"/>
    <lineage>
        <taxon>Eukaryota</taxon>
        <taxon>Viridiplantae</taxon>
        <taxon>Streptophyta</taxon>
        <taxon>Embryophyta</taxon>
        <taxon>Tracheophyta</taxon>
        <taxon>Spermatophyta</taxon>
        <taxon>Magnoliopsida</taxon>
        <taxon>Liliopsida</taxon>
        <taxon>Poales</taxon>
        <taxon>Poaceae</taxon>
        <taxon>PACMAD clade</taxon>
        <taxon>Arundinoideae</taxon>
        <taxon>Arundineae</taxon>
        <taxon>Arundo</taxon>
    </lineage>
</organism>
<sequence>MFRGFIPIYSVKDLVGTATCLIRSACMKIKTIAVS</sequence>
<name>A0A0A9DRT9_ARUDO</name>
<proteinExistence type="predicted"/>
<accession>A0A0A9DRT9</accession>
<dbReference type="EMBL" id="GBRH01206606">
    <property type="protein sequence ID" value="JAD91289.1"/>
    <property type="molecule type" value="Transcribed_RNA"/>
</dbReference>
<reference evidence="1" key="2">
    <citation type="journal article" date="2015" name="Data Brief">
        <title>Shoot transcriptome of the giant reed, Arundo donax.</title>
        <authorList>
            <person name="Barrero R.A."/>
            <person name="Guerrero F.D."/>
            <person name="Moolhuijzen P."/>
            <person name="Goolsby J.A."/>
            <person name="Tidwell J."/>
            <person name="Bellgard S.E."/>
            <person name="Bellgard M.I."/>
        </authorList>
    </citation>
    <scope>NUCLEOTIDE SEQUENCE</scope>
    <source>
        <tissue evidence="1">Shoot tissue taken approximately 20 cm above the soil surface</tissue>
    </source>
</reference>
<dbReference type="AlphaFoldDB" id="A0A0A9DRT9"/>
<evidence type="ECO:0000313" key="1">
    <source>
        <dbReference type="EMBL" id="JAD91289.1"/>
    </source>
</evidence>
<reference evidence="1" key="1">
    <citation type="submission" date="2014-09" db="EMBL/GenBank/DDBJ databases">
        <authorList>
            <person name="Magalhaes I.L.F."/>
            <person name="Oliveira U."/>
            <person name="Santos F.R."/>
            <person name="Vidigal T.H.D.A."/>
            <person name="Brescovit A.D."/>
            <person name="Santos A.J."/>
        </authorList>
    </citation>
    <scope>NUCLEOTIDE SEQUENCE</scope>
    <source>
        <tissue evidence="1">Shoot tissue taken approximately 20 cm above the soil surface</tissue>
    </source>
</reference>
<protein>
    <submittedName>
        <fullName evidence="1">Uncharacterized protein</fullName>
    </submittedName>
</protein>